<dbReference type="GO" id="GO:0016174">
    <property type="term" value="F:NAD(P)H oxidase H2O2-forming activity"/>
    <property type="evidence" value="ECO:0007669"/>
    <property type="project" value="TreeGrafter"/>
</dbReference>
<evidence type="ECO:0000259" key="4">
    <source>
        <dbReference type="Pfam" id="PF07992"/>
    </source>
</evidence>
<organism evidence="5 6">
    <name type="scientific">Onchocerca flexuosa</name>
    <dbReference type="NCBI Taxonomy" id="387005"/>
    <lineage>
        <taxon>Eukaryota</taxon>
        <taxon>Metazoa</taxon>
        <taxon>Ecdysozoa</taxon>
        <taxon>Nematoda</taxon>
        <taxon>Chromadorea</taxon>
        <taxon>Rhabditida</taxon>
        <taxon>Spirurina</taxon>
        <taxon>Spiruromorpha</taxon>
        <taxon>Filarioidea</taxon>
        <taxon>Onchocercidae</taxon>
        <taxon>Onchocerca</taxon>
    </lineage>
</organism>
<dbReference type="Gene3D" id="3.50.50.60">
    <property type="entry name" value="FAD/NAD(P)-binding domain"/>
    <property type="match status" value="2"/>
</dbReference>
<keyword evidence="1" id="KW-0285">Flavoprotein</keyword>
<dbReference type="InterPro" id="IPR050446">
    <property type="entry name" value="FAD-oxidoreductase/Apoptosis"/>
</dbReference>
<protein>
    <recommendedName>
        <fullName evidence="4">FAD/NAD(P)-binding domain-containing protein</fullName>
    </recommendedName>
</protein>
<dbReference type="EMBL" id="KZ270530">
    <property type="protein sequence ID" value="OZC05687.1"/>
    <property type="molecule type" value="Genomic_DNA"/>
</dbReference>
<dbReference type="OrthoDB" id="6029at2759"/>
<evidence type="ECO:0000256" key="1">
    <source>
        <dbReference type="ARBA" id="ARBA00022630"/>
    </source>
</evidence>
<keyword evidence="6" id="KW-1185">Reference proteome</keyword>
<dbReference type="GO" id="GO:0006915">
    <property type="term" value="P:apoptotic process"/>
    <property type="evidence" value="ECO:0007669"/>
    <property type="project" value="TreeGrafter"/>
</dbReference>
<dbReference type="InterPro" id="IPR036188">
    <property type="entry name" value="FAD/NAD-bd_sf"/>
</dbReference>
<dbReference type="AlphaFoldDB" id="A0A238BJN8"/>
<keyword evidence="2" id="KW-0274">FAD</keyword>
<evidence type="ECO:0000313" key="5">
    <source>
        <dbReference type="EMBL" id="OZC05687.1"/>
    </source>
</evidence>
<proteinExistence type="predicted"/>
<evidence type="ECO:0000256" key="2">
    <source>
        <dbReference type="ARBA" id="ARBA00022827"/>
    </source>
</evidence>
<evidence type="ECO:0000256" key="3">
    <source>
        <dbReference type="ARBA" id="ARBA00023002"/>
    </source>
</evidence>
<evidence type="ECO:0000313" key="6">
    <source>
        <dbReference type="Proteomes" id="UP000242913"/>
    </source>
</evidence>
<dbReference type="Proteomes" id="UP000242913">
    <property type="component" value="Unassembled WGS sequence"/>
</dbReference>
<dbReference type="PANTHER" id="PTHR43557">
    <property type="entry name" value="APOPTOSIS-INDUCING FACTOR 1"/>
    <property type="match status" value="1"/>
</dbReference>
<name>A0A238BJN8_9BILA</name>
<sequence length="165" mass="18001">MIKSKEATEAIVGTEKNVKGDTSADSSLTSIKGKKAIVSEESIVPEETSATGTKKEEIIVDSKKLPEEIPYLLIGSGTASYYAALAIRARDADAKVLIIGDEKHLPYNRPPLSKELWWYGEDQVAETLEYRGYSGRKRDVYFEAPGFFLAPSEVESAEHGGVSSV</sequence>
<dbReference type="SUPFAM" id="SSF51905">
    <property type="entry name" value="FAD/NAD(P)-binding domain"/>
    <property type="match status" value="1"/>
</dbReference>
<dbReference type="GO" id="GO:0071949">
    <property type="term" value="F:FAD binding"/>
    <property type="evidence" value="ECO:0007669"/>
    <property type="project" value="TreeGrafter"/>
</dbReference>
<gene>
    <name evidence="5" type="ORF">X798_07337</name>
</gene>
<dbReference type="Pfam" id="PF07992">
    <property type="entry name" value="Pyr_redox_2"/>
    <property type="match status" value="1"/>
</dbReference>
<accession>A0A238BJN8</accession>
<keyword evidence="3" id="KW-0560">Oxidoreductase</keyword>
<dbReference type="GO" id="GO:0033108">
    <property type="term" value="P:mitochondrial respiratory chain complex assembly"/>
    <property type="evidence" value="ECO:0007669"/>
    <property type="project" value="TreeGrafter"/>
</dbReference>
<reference evidence="5 6" key="1">
    <citation type="submission" date="2015-12" db="EMBL/GenBank/DDBJ databases">
        <title>Draft genome of the nematode, Onchocerca flexuosa.</title>
        <authorList>
            <person name="Mitreva M."/>
        </authorList>
    </citation>
    <scope>NUCLEOTIDE SEQUENCE [LARGE SCALE GENOMIC DNA]</scope>
    <source>
        <strain evidence="5">Red Deer</strain>
    </source>
</reference>
<dbReference type="GO" id="GO:0005739">
    <property type="term" value="C:mitochondrion"/>
    <property type="evidence" value="ECO:0007669"/>
    <property type="project" value="TreeGrafter"/>
</dbReference>
<dbReference type="PANTHER" id="PTHR43557:SF4">
    <property type="entry name" value="APOPTOSIS-INDUCING FACTOR 1, MITOCHONDRIAL"/>
    <property type="match status" value="1"/>
</dbReference>
<dbReference type="InterPro" id="IPR023753">
    <property type="entry name" value="FAD/NAD-binding_dom"/>
</dbReference>
<feature type="domain" description="FAD/NAD(P)-binding" evidence="4">
    <location>
        <begin position="72"/>
        <end position="124"/>
    </location>
</feature>